<sequence length="204" mass="22587">MMSRKGFVLLLIMMVASFQARALEFYKVIDEPINIRSGPGVSFERLAQAKKNEQVLLIKRQEDWANIFFIHPDGRKVEGWIHSDFISPDGEVRQADSKLKASAIGAQLNCLPNAENTGIGSCLLNIDLTVVGPLTTDTVAVACESELLMHVNNETHPLQESGRIRTPLKQGSGAARMQIIVLPPNQKSIEKMTLVDYRCMAKAL</sequence>
<reference evidence="2 3" key="1">
    <citation type="journal article" date="2019" name="Biochem. Eng. J.">
        <title>Metabolic engineering of the marine bacteria Neptunomonas concharum for the production of acetoin and meso-2,3-butanediol from acetate.</title>
        <authorList>
            <person name="Li W."/>
            <person name="Pu N."/>
            <person name="Liu C.-X."/>
            <person name="Yuan Q.-P."/>
            <person name="Li Z.-J."/>
        </authorList>
    </citation>
    <scope>NUCLEOTIDE SEQUENCE [LARGE SCALE GENOMIC DNA]</scope>
    <source>
        <strain evidence="2 3">JCM17730</strain>
    </source>
</reference>
<dbReference type="EMBL" id="CP043869">
    <property type="protein sequence ID" value="QEQ96367.1"/>
    <property type="molecule type" value="Genomic_DNA"/>
</dbReference>
<feature type="domain" description="SH3b" evidence="1">
    <location>
        <begin position="23"/>
        <end position="90"/>
    </location>
</feature>
<evidence type="ECO:0000313" key="2">
    <source>
        <dbReference type="EMBL" id="QEQ96367.1"/>
    </source>
</evidence>
<keyword evidence="3" id="KW-1185">Reference proteome</keyword>
<dbReference type="OrthoDB" id="6118039at2"/>
<organism evidence="2 3">
    <name type="scientific">Neptunomonas concharum</name>
    <dbReference type="NCBI Taxonomy" id="1031538"/>
    <lineage>
        <taxon>Bacteria</taxon>
        <taxon>Pseudomonadati</taxon>
        <taxon>Pseudomonadota</taxon>
        <taxon>Gammaproteobacteria</taxon>
        <taxon>Oceanospirillales</taxon>
        <taxon>Oceanospirillaceae</taxon>
        <taxon>Neptunomonas</taxon>
    </lineage>
</organism>
<dbReference type="KEGG" id="ncu:F0U83_06415"/>
<gene>
    <name evidence="2" type="ORF">F0U83_06415</name>
</gene>
<dbReference type="RefSeq" id="WP_138988510.1">
    <property type="nucleotide sequence ID" value="NZ_CP043869.1"/>
</dbReference>
<proteinExistence type="predicted"/>
<evidence type="ECO:0000259" key="1">
    <source>
        <dbReference type="PROSITE" id="PS51781"/>
    </source>
</evidence>
<dbReference type="AlphaFoldDB" id="A0A5P1R9U0"/>
<dbReference type="InterPro" id="IPR003646">
    <property type="entry name" value="SH3-like_bac-type"/>
</dbReference>
<name>A0A5P1R9U0_9GAMM</name>
<evidence type="ECO:0000313" key="3">
    <source>
        <dbReference type="Proteomes" id="UP000324760"/>
    </source>
</evidence>
<dbReference type="PROSITE" id="PS51781">
    <property type="entry name" value="SH3B"/>
    <property type="match status" value="1"/>
</dbReference>
<dbReference type="Proteomes" id="UP000324760">
    <property type="component" value="Chromosome"/>
</dbReference>
<accession>A0A5P1R9U0</accession>
<protein>
    <submittedName>
        <fullName evidence="2">SH3 domain-containing protein</fullName>
    </submittedName>
</protein>
<dbReference type="Pfam" id="PF08239">
    <property type="entry name" value="SH3_3"/>
    <property type="match status" value="1"/>
</dbReference>
<dbReference type="Gene3D" id="2.30.30.40">
    <property type="entry name" value="SH3 Domains"/>
    <property type="match status" value="1"/>
</dbReference>